<keyword evidence="8" id="KW-1185">Reference proteome</keyword>
<organism evidence="8 9">
    <name type="scientific">Panagrolaimus superbus</name>
    <dbReference type="NCBI Taxonomy" id="310955"/>
    <lineage>
        <taxon>Eukaryota</taxon>
        <taxon>Metazoa</taxon>
        <taxon>Ecdysozoa</taxon>
        <taxon>Nematoda</taxon>
        <taxon>Chromadorea</taxon>
        <taxon>Rhabditida</taxon>
        <taxon>Tylenchina</taxon>
        <taxon>Panagrolaimomorpha</taxon>
        <taxon>Panagrolaimoidea</taxon>
        <taxon>Panagrolaimidae</taxon>
        <taxon>Panagrolaimus</taxon>
    </lineage>
</organism>
<accession>A0A914YYF4</accession>
<reference evidence="9" key="1">
    <citation type="submission" date="2022-11" db="UniProtKB">
        <authorList>
            <consortium name="WormBaseParasite"/>
        </authorList>
    </citation>
    <scope>IDENTIFICATION</scope>
</reference>
<dbReference type="GO" id="GO:0045944">
    <property type="term" value="P:positive regulation of transcription by RNA polymerase II"/>
    <property type="evidence" value="ECO:0007669"/>
    <property type="project" value="TreeGrafter"/>
</dbReference>
<keyword evidence="1" id="KW-0479">Metal-binding</keyword>
<dbReference type="PANTHER" id="PTHR24403">
    <property type="entry name" value="ZINC FINGER PROTEIN"/>
    <property type="match status" value="1"/>
</dbReference>
<dbReference type="AlphaFoldDB" id="A0A914YYF4"/>
<evidence type="ECO:0000259" key="7">
    <source>
        <dbReference type="PROSITE" id="PS50157"/>
    </source>
</evidence>
<feature type="region of interest" description="Disordered" evidence="6">
    <location>
        <begin position="213"/>
        <end position="237"/>
    </location>
</feature>
<evidence type="ECO:0000256" key="2">
    <source>
        <dbReference type="ARBA" id="ARBA00022737"/>
    </source>
</evidence>
<dbReference type="SUPFAM" id="SSF57667">
    <property type="entry name" value="beta-beta-alpha zinc fingers"/>
    <property type="match status" value="1"/>
</dbReference>
<dbReference type="SMART" id="SM00355">
    <property type="entry name" value="ZnF_C2H2"/>
    <property type="match status" value="7"/>
</dbReference>
<feature type="domain" description="C2H2-type" evidence="7">
    <location>
        <begin position="240"/>
        <end position="267"/>
    </location>
</feature>
<evidence type="ECO:0000256" key="1">
    <source>
        <dbReference type="ARBA" id="ARBA00022723"/>
    </source>
</evidence>
<dbReference type="Proteomes" id="UP000887577">
    <property type="component" value="Unplaced"/>
</dbReference>
<dbReference type="PROSITE" id="PS00028">
    <property type="entry name" value="ZINC_FINGER_C2H2_1"/>
    <property type="match status" value="3"/>
</dbReference>
<dbReference type="InterPro" id="IPR050688">
    <property type="entry name" value="Zinc_finger/UBP_domain"/>
</dbReference>
<dbReference type="PANTHER" id="PTHR24403:SF67">
    <property type="entry name" value="FI01116P-RELATED"/>
    <property type="match status" value="1"/>
</dbReference>
<proteinExistence type="predicted"/>
<sequence>MADSYGKQWHHVQKHKKVGRFNCEICKFGVGSIQSYNDHMMLHGIIAGTNSVGPLEHTVSTSIVALPSTTLKQTSVESATTTDISSLGTDRRTTPDATSITSTSSEKDKSEERSTTNSLPGIAIAQDFELDMDWSGASPIPPPILSQRETRNNTESPAAQISGGPTTRGKYNKSPSKKTPLKQQQPQQQMPQLNGPYKNNIQIELPPFPAAIRPRRKRHLSDSSLQPSSSRDEEDDEKLHECKHCPFTCLDSKMLKFHTRMHDGERPQKCAMCTFSCFNIDALYSHMNVHAPQLPETMLNILKKKVAQRRRNGSLMERETISPNATNIFLCEQCSFKTAYQDRFLQHRMEHVQLLQQRLMTQMKRAANDDRDGRKSKIINRKKVERKWNYCTQCSFRCDTIVALMNHQEYHGSRNNLFKCRYCDYSANSHDVVTYHENTHHMDLPATNQSLNFNAINGIIDTDEVSEKRQKYKCTRCLYICHELSDYISHFEKKHIGEPEFEEIIQKLKMGLLPTLPLRSTNIISQQTCHATIAAQQQQHQLDSTISAAVALSEATL</sequence>
<feature type="compositionally biased region" description="Polar residues" evidence="6">
    <location>
        <begin position="74"/>
        <end position="88"/>
    </location>
</feature>
<keyword evidence="4" id="KW-0862">Zinc</keyword>
<dbReference type="WBParaSite" id="PSU_v2.g5127.t1">
    <property type="protein sequence ID" value="PSU_v2.g5127.t1"/>
    <property type="gene ID" value="PSU_v2.g5127"/>
</dbReference>
<dbReference type="Gene3D" id="3.30.160.60">
    <property type="entry name" value="Classic Zinc Finger"/>
    <property type="match status" value="2"/>
</dbReference>
<dbReference type="PROSITE" id="PS50157">
    <property type="entry name" value="ZINC_FINGER_C2H2_2"/>
    <property type="match status" value="1"/>
</dbReference>
<keyword evidence="2" id="KW-0677">Repeat</keyword>
<dbReference type="InterPro" id="IPR036236">
    <property type="entry name" value="Znf_C2H2_sf"/>
</dbReference>
<feature type="compositionally biased region" description="Basic and acidic residues" evidence="6">
    <location>
        <begin position="105"/>
        <end position="114"/>
    </location>
</feature>
<feature type="region of interest" description="Disordered" evidence="6">
    <location>
        <begin position="74"/>
        <end position="121"/>
    </location>
</feature>
<dbReference type="GO" id="GO:0008270">
    <property type="term" value="F:zinc ion binding"/>
    <property type="evidence" value="ECO:0007669"/>
    <property type="project" value="UniProtKB-KW"/>
</dbReference>
<name>A0A914YYF4_9BILA</name>
<feature type="region of interest" description="Disordered" evidence="6">
    <location>
        <begin position="133"/>
        <end position="196"/>
    </location>
</feature>
<evidence type="ECO:0000256" key="4">
    <source>
        <dbReference type="ARBA" id="ARBA00022833"/>
    </source>
</evidence>
<evidence type="ECO:0000256" key="5">
    <source>
        <dbReference type="PROSITE-ProRule" id="PRU00042"/>
    </source>
</evidence>
<evidence type="ECO:0000256" key="3">
    <source>
        <dbReference type="ARBA" id="ARBA00022771"/>
    </source>
</evidence>
<dbReference type="GO" id="GO:0005634">
    <property type="term" value="C:nucleus"/>
    <property type="evidence" value="ECO:0007669"/>
    <property type="project" value="TreeGrafter"/>
</dbReference>
<keyword evidence="3 5" id="KW-0863">Zinc-finger</keyword>
<evidence type="ECO:0000313" key="9">
    <source>
        <dbReference type="WBParaSite" id="PSU_v2.g5127.t1"/>
    </source>
</evidence>
<protein>
    <submittedName>
        <fullName evidence="9">C2H2-type domain-containing protein</fullName>
    </submittedName>
</protein>
<evidence type="ECO:0000313" key="8">
    <source>
        <dbReference type="Proteomes" id="UP000887577"/>
    </source>
</evidence>
<feature type="compositionally biased region" description="Low complexity" evidence="6">
    <location>
        <begin position="181"/>
        <end position="193"/>
    </location>
</feature>
<feature type="compositionally biased region" description="Polar residues" evidence="6">
    <location>
        <begin position="153"/>
        <end position="165"/>
    </location>
</feature>
<dbReference type="InterPro" id="IPR013087">
    <property type="entry name" value="Znf_C2H2_type"/>
</dbReference>
<evidence type="ECO:0000256" key="6">
    <source>
        <dbReference type="SAM" id="MobiDB-lite"/>
    </source>
</evidence>